<feature type="compositionally biased region" description="Pro residues" evidence="1">
    <location>
        <begin position="111"/>
        <end position="144"/>
    </location>
</feature>
<dbReference type="Gene3D" id="1.20.58.2220">
    <property type="entry name" value="Formin, FH2 domain"/>
    <property type="match status" value="1"/>
</dbReference>
<comment type="caution">
    <text evidence="3">The sequence shown here is derived from an EMBL/GenBank/DDBJ whole genome shotgun (WGS) entry which is preliminary data.</text>
</comment>
<dbReference type="SUPFAM" id="SSF101447">
    <property type="entry name" value="Formin homology 2 domain (FH2 domain)"/>
    <property type="match status" value="1"/>
</dbReference>
<dbReference type="Proteomes" id="UP000770661">
    <property type="component" value="Unassembled WGS sequence"/>
</dbReference>
<dbReference type="AlphaFoldDB" id="A0A8J4XL72"/>
<evidence type="ECO:0000259" key="2">
    <source>
        <dbReference type="Pfam" id="PF02181"/>
    </source>
</evidence>
<keyword evidence="4" id="KW-1185">Reference proteome</keyword>
<gene>
    <name evidence="3" type="primary">inf2</name>
    <name evidence="3" type="ORF">GWK47_025283</name>
</gene>
<name>A0A8J4XL72_CHIOP</name>
<sequence>MRRFFCLNLNQPHQPCNHPRFHPRYSPQLLLLHRSHPPYYRSEVLLLHHLHHCRLEGRHHHHHLPLHHHLEFLPIHLYLETSSLSPNPSFSAWGSSPSTSPSTSSSSFTGGPPPPPPPPIPGGPPPPPPPPIPGGPPPPPPPPILEVLPSTSTSNPWRSSPPPPPPIPGGPPPPPPPPIPGGPVPLTMSTVATLNQRLPRPSIKMKHINWSKQFKASHAEVCGTHQAVSQCRDRRRATERLLRIFPEDSEAGMIKEYQGDPAKLGNAEKFYVELLRVEGYQVRLEGMMQMEELHPAADRLRPQIASLVTTADKILASESLKEFFAYILTLGNFINMECLISGIPFALHIKNMRIFTIVPTATSAHYGTLHLCLVTTT</sequence>
<feature type="domain" description="FH2" evidence="2">
    <location>
        <begin position="234"/>
        <end position="335"/>
    </location>
</feature>
<dbReference type="PRINTS" id="PR01217">
    <property type="entry name" value="PRICHEXTENSN"/>
</dbReference>
<dbReference type="InterPro" id="IPR015425">
    <property type="entry name" value="FH2_Formin"/>
</dbReference>
<feature type="compositionally biased region" description="Pro residues" evidence="1">
    <location>
        <begin position="159"/>
        <end position="183"/>
    </location>
</feature>
<dbReference type="InterPro" id="IPR042201">
    <property type="entry name" value="FH2_Formin_sf"/>
</dbReference>
<dbReference type="EMBL" id="JACEEZ010025370">
    <property type="protein sequence ID" value="KAG0701543.1"/>
    <property type="molecule type" value="Genomic_DNA"/>
</dbReference>
<dbReference type="OrthoDB" id="26518at2759"/>
<organism evidence="3 4">
    <name type="scientific">Chionoecetes opilio</name>
    <name type="common">Atlantic snow crab</name>
    <name type="synonym">Cancer opilio</name>
    <dbReference type="NCBI Taxonomy" id="41210"/>
    <lineage>
        <taxon>Eukaryota</taxon>
        <taxon>Metazoa</taxon>
        <taxon>Ecdysozoa</taxon>
        <taxon>Arthropoda</taxon>
        <taxon>Crustacea</taxon>
        <taxon>Multicrustacea</taxon>
        <taxon>Malacostraca</taxon>
        <taxon>Eumalacostraca</taxon>
        <taxon>Eucarida</taxon>
        <taxon>Decapoda</taxon>
        <taxon>Pleocyemata</taxon>
        <taxon>Brachyura</taxon>
        <taxon>Eubrachyura</taxon>
        <taxon>Majoidea</taxon>
        <taxon>Majidae</taxon>
        <taxon>Chionoecetes</taxon>
    </lineage>
</organism>
<dbReference type="PANTHER" id="PTHR46345:SF8">
    <property type="entry name" value="FORMIN 3, ISOFORM B"/>
    <property type="match status" value="1"/>
</dbReference>
<evidence type="ECO:0000313" key="4">
    <source>
        <dbReference type="Proteomes" id="UP000770661"/>
    </source>
</evidence>
<evidence type="ECO:0000313" key="3">
    <source>
        <dbReference type="EMBL" id="KAG0701543.1"/>
    </source>
</evidence>
<accession>A0A8J4XL72</accession>
<protein>
    <submittedName>
        <fullName evidence="3">Inverted formin-2</fullName>
    </submittedName>
</protein>
<proteinExistence type="predicted"/>
<feature type="compositionally biased region" description="Low complexity" evidence="1">
    <location>
        <begin position="94"/>
        <end position="110"/>
    </location>
</feature>
<dbReference type="Pfam" id="PF02181">
    <property type="entry name" value="FH2"/>
    <property type="match status" value="1"/>
</dbReference>
<feature type="compositionally biased region" description="Polar residues" evidence="1">
    <location>
        <begin position="149"/>
        <end position="158"/>
    </location>
</feature>
<feature type="region of interest" description="Disordered" evidence="1">
    <location>
        <begin position="88"/>
        <end position="187"/>
    </location>
</feature>
<evidence type="ECO:0000256" key="1">
    <source>
        <dbReference type="SAM" id="MobiDB-lite"/>
    </source>
</evidence>
<reference evidence="3" key="1">
    <citation type="submission" date="2020-07" db="EMBL/GenBank/DDBJ databases">
        <title>The High-quality genome of the commercially important snow crab, Chionoecetes opilio.</title>
        <authorList>
            <person name="Jeong J.-H."/>
            <person name="Ryu S."/>
        </authorList>
    </citation>
    <scope>NUCLEOTIDE SEQUENCE</scope>
    <source>
        <strain evidence="3">MADBK_172401_WGS</strain>
        <tissue evidence="3">Digestive gland</tissue>
    </source>
</reference>
<dbReference type="PANTHER" id="PTHR46345">
    <property type="entry name" value="INVERTED FORMIN-2"/>
    <property type="match status" value="1"/>
</dbReference>